<dbReference type="OrthoDB" id="76966at2759"/>
<feature type="compositionally biased region" description="Basic and acidic residues" evidence="2">
    <location>
        <begin position="2352"/>
        <end position="2362"/>
    </location>
</feature>
<name>A0A507FJE9_9FUNG</name>
<feature type="coiled-coil region" evidence="1">
    <location>
        <begin position="1897"/>
        <end position="1924"/>
    </location>
</feature>
<organism evidence="3 4">
    <name type="scientific">Chytriomyces confervae</name>
    <dbReference type="NCBI Taxonomy" id="246404"/>
    <lineage>
        <taxon>Eukaryota</taxon>
        <taxon>Fungi</taxon>
        <taxon>Fungi incertae sedis</taxon>
        <taxon>Chytridiomycota</taxon>
        <taxon>Chytridiomycota incertae sedis</taxon>
        <taxon>Chytridiomycetes</taxon>
        <taxon>Chytridiales</taxon>
        <taxon>Chytriomycetaceae</taxon>
        <taxon>Chytriomyces</taxon>
    </lineage>
</organism>
<feature type="region of interest" description="Disordered" evidence="2">
    <location>
        <begin position="2456"/>
        <end position="2484"/>
    </location>
</feature>
<reference evidence="3 4" key="1">
    <citation type="journal article" date="2019" name="Sci. Rep.">
        <title>Comparative genomics of chytrid fungi reveal insights into the obligate biotrophic and pathogenic lifestyle of Synchytrium endobioticum.</title>
        <authorList>
            <person name="van de Vossenberg B.T.L.H."/>
            <person name="Warris S."/>
            <person name="Nguyen H.D.T."/>
            <person name="van Gent-Pelzer M.P.E."/>
            <person name="Joly D.L."/>
            <person name="van de Geest H.C."/>
            <person name="Bonants P.J.M."/>
            <person name="Smith D.S."/>
            <person name="Levesque C.A."/>
            <person name="van der Lee T.A.J."/>
        </authorList>
    </citation>
    <scope>NUCLEOTIDE SEQUENCE [LARGE SCALE GENOMIC DNA]</scope>
    <source>
        <strain evidence="3 4">CBS 675.73</strain>
    </source>
</reference>
<evidence type="ECO:0000313" key="4">
    <source>
        <dbReference type="Proteomes" id="UP000320333"/>
    </source>
</evidence>
<sequence>MPFSEESTTKYNPVQVDAEIPDEFKETPPLETTGMLDKRFDDLIAEINFMHESRGRDFQNIDARKDRLPAIETLTYFDGYKEIRQKRIDSVSKVDLPIRPESSSGKIREELDNYWNVEEEVHPKNLLPKLREFFLNKSFDLLEESSLLLSRWQRFCKTSYDAISQSSAFIRHFRALEAEFFDSVSRIERLSESLDERQKIIKKQEALEEAARYEAEKTGLLGTRRDKKNTVNKVSTLATEALKVRKASDKDAREQANAAAKLLLTQYRLGEDEAVSSDVRDCGFEISDLTLYLRGMITAFKERREIDTYITRVKTMLHGERTQLLRDYKMISSLKPGSGLPDTLNDYDGVNLFMDCPPVKTPKVEDFLTEFEILCAHYSIETEIVQEDGRPFSFEVDGRFTCKFFEQVLETNFLPYEGDPDNSKVAQSINASISDRSNNMSHDTKFAAILNATTVLNASNVVLPNPPRLKLADWLKETTILPSNEEWLEKQTDVLRQHKDNDFELMCEMDLIRCNDMETVLHRLKENSKRMWELSAKKPNSKPLVAKSSVLSKPGTKAIHVSEINIDKTRLPQTFDLSMMLPDGRDHLSDHHVLDAKKQTYGIILKTNEEIENAEQDDPSKKTGSSSVVDPTVSTIFAEHEVNSYFLLRFCRIRELRNTLRLQLNFFRSIEKRINQDVRRCRLRHKLEMLEPFTFQPSNPNLASILKSQGANFETDESNAQKQDPTTGGENKTPNVTFGHAKLQEPSSEDVRYVKNGVIDVQDQKGVSIVYDVAIADLKNLEFELLKTATIYVNNGLYGRVVANASYFDDMITKKDRKSEVKDATFINPVIDRAQILLELFDAEVKYQNAKIETVNCYMEVFEHSRSLDDIKRVSQIIIDLLHMRPSLDFAAPYFSRDYAACTKSLKIQSNLISEVTIRCINEHRAWVKRHHAKLDGRGERSSIIPFGLPGKAHTDGIVSMHHFGAAVHMTELIPSVAIISKIHKQANLLNKDLLSLLKLILAKDGIVGNPSRSATECVMWKGMFKIWSELDDHDFMLPLKGRKLIGGLECNDWLENPLLPDLILSEKYNPYDFASATSEKYIPNTVAPYSMFTDPHFQPIGRDLLCRALKSIIYRNRLYFAWIETDFWKFVYEEQFPQMGLDKSEFAGRLGALNYDLPGMDNTVVEDDDFEDFDGKETNYETGDPIEGNNPNSNAHYWKCGPLAICELDESFNGIFDFSNFSSIMQLLRPAMIHKTSRALKLQILEKNWVMASVEINSFLLHDLHHNAMNEKVSDLKLAEKAKKTRRTGRSVNQKDRNAKQFDIDYKPLIITSILSKKKQMRKSMIIEYAKEIRNVSKLDVSEAERDDEITILRNNLCDWYFFNLKEVVMEECERAEYTNLMVDFRVYTQSFPAGRVVFRNSKIVKNKDFVVGVSNGKEASKLDVERSIDTQDVYTRSLDGAERISTLWYLPHITEALLTFGTCDKISKSNTDMTTKFYHNGNIFSKSIRVQKLVMEILRCVCLFASLLCDNGRFVKSVRDLREAEYIINIMNGIKKDLLHHGTQIDFEQAEKYLSSKWELWFMRTRLALLSVGYATMMKLMPKPSAYLFLQEEIMSQKKALEKLRNPIPRWNYIAKDCAESRIADLEDTLDSYQQATLLNFGENNDELNKNQMDYLLTRIRLFLLRKEYVNMTFFGEPIWREDQLKEFMRLYKMRVIVGAVRLYHKQGSRGNAQTPALLNDEIVKCTNEMELNRMSMSAFEKCQITTLLGELGRQYTTHLMRNARHYLGQLVDERSGKLFKVYDHVEVQSLTGERQFAFTVEEKNYGAKTLMIQGFVEDLYKAHAIQSKEAKMQNIQAAAMLANGKPGAVEGNENRVFSCSKESLAKAIMKLALQVSKWSESHIIEQEHMTAGMIQKLTESLKTSEKVIANLLQDKKELQETMYHNVRLATAQAVSDLQTDLASKSVEINDLRKSRKLEEKRLRNKICEEYDDLVTELVLENHVIRNRFNEYRTNTVQEMAGIIAETKKEELVQLIESPDIPDALKASAKRTIQHDETVKVLKDELHEINMTLLKVRTMYTIKEQSLRSSFAKKVKTLTDECKHAEEKLWDSYRNAEAREAALRKIISKNNKDLLVAETRNEMVQKQLREEQAKVKQMTSKPDRTVSARVRIEKTGSQDAAKVAADAIEKLKYYERINVEKLLQDLKEKTLIIEDLVQQQKCNLGSKLNSLSDQKHEIATARPKTSAPSFNRNKRSHVDDLLFQLAEKTNENEELKRKLAIFAVSPASKKAILQVAAVTAVDLHAQVERIHKAVQTMPMQATPAAKAPFPSMFGDSEAADFILDETMSPYASETVLHACDIEEEMVSEEEVVKQNPEKRAQPPTPNSEHLSPPSYRLNYKAKPTSHSAGLKRTSLMNRSGASGAHSAHRMSIGVDPAFAKAAAVRANYSMMLNGGGYSSVWAEGRTSVPNVPIVGQKFDGSSSRGKEKKESVDGGANASSGFPTRAVSALAKHGDASSGKSAADLKRGILPSFFSSMK</sequence>
<feature type="region of interest" description="Disordered" evidence="2">
    <location>
        <begin position="713"/>
        <end position="735"/>
    </location>
</feature>
<evidence type="ECO:0000256" key="2">
    <source>
        <dbReference type="SAM" id="MobiDB-lite"/>
    </source>
</evidence>
<keyword evidence="1" id="KW-0175">Coiled coil</keyword>
<keyword evidence="4" id="KW-1185">Reference proteome</keyword>
<dbReference type="Proteomes" id="UP000320333">
    <property type="component" value="Unassembled WGS sequence"/>
</dbReference>
<accession>A0A507FJE9</accession>
<gene>
    <name evidence="3" type="ORF">CcCBS67573_g03541</name>
</gene>
<proteinExistence type="predicted"/>
<comment type="caution">
    <text evidence="3">The sequence shown here is derived from an EMBL/GenBank/DDBJ whole genome shotgun (WGS) entry which is preliminary data.</text>
</comment>
<evidence type="ECO:0000313" key="3">
    <source>
        <dbReference type="EMBL" id="TPX75197.1"/>
    </source>
</evidence>
<evidence type="ECO:0000256" key="1">
    <source>
        <dbReference type="SAM" id="Coils"/>
    </source>
</evidence>
<feature type="region of interest" description="Disordered" evidence="2">
    <location>
        <begin position="2348"/>
        <end position="2405"/>
    </location>
</feature>
<feature type="coiled-coil region" evidence="1">
    <location>
        <begin position="2116"/>
        <end position="2143"/>
    </location>
</feature>
<dbReference type="InterPro" id="IPR040401">
    <property type="entry name" value="CCDC162"/>
</dbReference>
<dbReference type="PANTHER" id="PTHR33331:SF13">
    <property type="entry name" value="COILED-COIL DOMAIN CONTAINING 162"/>
    <property type="match status" value="1"/>
</dbReference>
<dbReference type="PANTHER" id="PTHR33331">
    <property type="entry name" value="COILED-COIL DOMAIN-CONTAINING PROTEIN 162"/>
    <property type="match status" value="1"/>
</dbReference>
<protein>
    <submittedName>
        <fullName evidence="3">Uncharacterized protein</fullName>
    </submittedName>
</protein>
<dbReference type="EMBL" id="QEAP01000091">
    <property type="protein sequence ID" value="TPX75197.1"/>
    <property type="molecule type" value="Genomic_DNA"/>
</dbReference>